<dbReference type="GO" id="GO:0022857">
    <property type="term" value="F:transmembrane transporter activity"/>
    <property type="evidence" value="ECO:0007669"/>
    <property type="project" value="InterPro"/>
</dbReference>
<dbReference type="RefSeq" id="WP_196417909.1">
    <property type="nucleotide sequence ID" value="NZ_JADQTO010000018.1"/>
</dbReference>
<feature type="transmembrane region" description="Helical" evidence="7">
    <location>
        <begin position="225"/>
        <end position="242"/>
    </location>
</feature>
<dbReference type="EMBL" id="JADQTO010000018">
    <property type="protein sequence ID" value="MBG0566138.1"/>
    <property type="molecule type" value="Genomic_DNA"/>
</dbReference>
<gene>
    <name evidence="9" type="ORF">I4J89_32295</name>
</gene>
<feature type="transmembrane region" description="Helical" evidence="7">
    <location>
        <begin position="430"/>
        <end position="448"/>
    </location>
</feature>
<evidence type="ECO:0000256" key="1">
    <source>
        <dbReference type="ARBA" id="ARBA00004651"/>
    </source>
</evidence>
<evidence type="ECO:0000313" key="9">
    <source>
        <dbReference type="EMBL" id="MBG0566138.1"/>
    </source>
</evidence>
<keyword evidence="6 7" id="KW-0472">Membrane</keyword>
<feature type="transmembrane region" description="Helical" evidence="7">
    <location>
        <begin position="302"/>
        <end position="319"/>
    </location>
</feature>
<feature type="transmembrane region" description="Helical" evidence="7">
    <location>
        <begin position="78"/>
        <end position="98"/>
    </location>
</feature>
<evidence type="ECO:0000256" key="6">
    <source>
        <dbReference type="ARBA" id="ARBA00023136"/>
    </source>
</evidence>
<keyword evidence="3" id="KW-1003">Cell membrane</keyword>
<evidence type="ECO:0000259" key="8">
    <source>
        <dbReference type="PROSITE" id="PS50850"/>
    </source>
</evidence>
<keyword evidence="2" id="KW-0813">Transport</keyword>
<feature type="transmembrane region" description="Helical" evidence="7">
    <location>
        <begin position="352"/>
        <end position="378"/>
    </location>
</feature>
<feature type="transmembrane region" description="Helical" evidence="7">
    <location>
        <begin position="163"/>
        <end position="183"/>
    </location>
</feature>
<evidence type="ECO:0000313" key="10">
    <source>
        <dbReference type="Proteomes" id="UP000598146"/>
    </source>
</evidence>
<reference evidence="9" key="1">
    <citation type="submission" date="2020-11" db="EMBL/GenBank/DDBJ databases">
        <title>Isolation and identification of active actinomycetes.</title>
        <authorList>
            <person name="Sun X."/>
        </authorList>
    </citation>
    <scope>NUCLEOTIDE SEQUENCE</scope>
    <source>
        <strain evidence="9">NEAU-A11</strain>
    </source>
</reference>
<feature type="transmembrane region" description="Helical" evidence="7">
    <location>
        <begin position="326"/>
        <end position="346"/>
    </location>
</feature>
<comment type="caution">
    <text evidence="9">The sequence shown here is derived from an EMBL/GenBank/DDBJ whole genome shotgun (WGS) entry which is preliminary data.</text>
</comment>
<feature type="transmembrane region" description="Helical" evidence="7">
    <location>
        <begin position="262"/>
        <end position="282"/>
    </location>
</feature>
<feature type="transmembrane region" description="Helical" evidence="7">
    <location>
        <begin position="195"/>
        <end position="213"/>
    </location>
</feature>
<dbReference type="InterPro" id="IPR011701">
    <property type="entry name" value="MFS"/>
</dbReference>
<protein>
    <submittedName>
        <fullName evidence="9">MFS transporter</fullName>
    </submittedName>
</protein>
<keyword evidence="4 7" id="KW-0812">Transmembrane</keyword>
<dbReference type="PANTHER" id="PTHR42718">
    <property type="entry name" value="MAJOR FACILITATOR SUPERFAMILY MULTIDRUG TRANSPORTER MFSC"/>
    <property type="match status" value="1"/>
</dbReference>
<feature type="transmembrane region" description="Helical" evidence="7">
    <location>
        <begin position="44"/>
        <end position="66"/>
    </location>
</feature>
<dbReference type="SUPFAM" id="SSF103473">
    <property type="entry name" value="MFS general substrate transporter"/>
    <property type="match status" value="1"/>
</dbReference>
<evidence type="ECO:0000256" key="3">
    <source>
        <dbReference type="ARBA" id="ARBA00022475"/>
    </source>
</evidence>
<dbReference type="InterPro" id="IPR036259">
    <property type="entry name" value="MFS_trans_sf"/>
</dbReference>
<proteinExistence type="predicted"/>
<feature type="transmembrane region" description="Helical" evidence="7">
    <location>
        <begin position="104"/>
        <end position="122"/>
    </location>
</feature>
<feature type="transmembrane region" description="Helical" evidence="7">
    <location>
        <begin position="134"/>
        <end position="157"/>
    </location>
</feature>
<dbReference type="PROSITE" id="PS50850">
    <property type="entry name" value="MFS"/>
    <property type="match status" value="1"/>
</dbReference>
<name>A0A931CF89_9ACTN</name>
<dbReference type="PRINTS" id="PR01036">
    <property type="entry name" value="TCRTETB"/>
</dbReference>
<accession>A0A931CF89</accession>
<keyword evidence="10" id="KW-1185">Reference proteome</keyword>
<feature type="domain" description="Major facilitator superfamily (MFS) profile" evidence="8">
    <location>
        <begin position="9"/>
        <end position="454"/>
    </location>
</feature>
<evidence type="ECO:0000256" key="2">
    <source>
        <dbReference type="ARBA" id="ARBA00022448"/>
    </source>
</evidence>
<feature type="transmembrane region" description="Helical" evidence="7">
    <location>
        <begin position="399"/>
        <end position="418"/>
    </location>
</feature>
<sequence>MAQRTGKLPLIVAAGAAFIASLDNLVVTIALPEIQRSLGTDLAGLTWTVNSYTVAFAVFMLAAAAVGDRIGRRRVFQAGVLLFTVASALVALSSSLALFAVFRAVQGLGAAMLVPLSLTLVVDATPAAKRAITVAVWSAAQGLAVAIGPFVGGLIVQAADWHWIFWLNVPVGLLIAAAAVVFPDTVVRGSGRFDGVGLTLLSGGLLGLVLGLLNGAEQGWLSGPTIWPVLAGAALLIAFGAWERRVPRPLLPARLLRERGFVLTNVNALLLTAGVFGSVFLLMQFLQNTLRYGPLEAGLKTLPWTLLPAVAAPVSGMLAERHGTRPVMVVGSGLQAAALVWFAVVVGSDVSYVALLPGMLLAGAGMGAFFAVVATQALAFAPREDEGLASGINNSVREIGVMLGVAVLATVFLSAGGSDTGDGFVTGLRPAVWVGSALLLLATVVAILTPPARVRDDQPAATGSG</sequence>
<organism evidence="9 10">
    <name type="scientific">Actinoplanes aureus</name>
    <dbReference type="NCBI Taxonomy" id="2792083"/>
    <lineage>
        <taxon>Bacteria</taxon>
        <taxon>Bacillati</taxon>
        <taxon>Actinomycetota</taxon>
        <taxon>Actinomycetes</taxon>
        <taxon>Micromonosporales</taxon>
        <taxon>Micromonosporaceae</taxon>
        <taxon>Actinoplanes</taxon>
    </lineage>
</organism>
<dbReference type="AlphaFoldDB" id="A0A931CF89"/>
<evidence type="ECO:0000256" key="7">
    <source>
        <dbReference type="SAM" id="Phobius"/>
    </source>
</evidence>
<dbReference type="Gene3D" id="1.20.1720.10">
    <property type="entry name" value="Multidrug resistance protein D"/>
    <property type="match status" value="1"/>
</dbReference>
<dbReference type="Pfam" id="PF07690">
    <property type="entry name" value="MFS_1"/>
    <property type="match status" value="1"/>
</dbReference>
<dbReference type="GO" id="GO:0005886">
    <property type="term" value="C:plasma membrane"/>
    <property type="evidence" value="ECO:0007669"/>
    <property type="project" value="UniProtKB-SubCell"/>
</dbReference>
<dbReference type="InterPro" id="IPR020846">
    <property type="entry name" value="MFS_dom"/>
</dbReference>
<dbReference type="InterPro" id="IPR004638">
    <property type="entry name" value="EmrB-like"/>
</dbReference>
<dbReference type="Gene3D" id="1.20.1250.20">
    <property type="entry name" value="MFS general substrate transporter like domains"/>
    <property type="match status" value="1"/>
</dbReference>
<evidence type="ECO:0000256" key="4">
    <source>
        <dbReference type="ARBA" id="ARBA00022692"/>
    </source>
</evidence>
<dbReference type="CDD" id="cd17321">
    <property type="entry name" value="MFS_MMR_MDR_like"/>
    <property type="match status" value="1"/>
</dbReference>
<keyword evidence="5 7" id="KW-1133">Transmembrane helix</keyword>
<dbReference type="PANTHER" id="PTHR42718:SF42">
    <property type="entry name" value="EXPORT PROTEIN"/>
    <property type="match status" value="1"/>
</dbReference>
<dbReference type="Proteomes" id="UP000598146">
    <property type="component" value="Unassembled WGS sequence"/>
</dbReference>
<comment type="subcellular location">
    <subcellularLocation>
        <location evidence="1">Cell membrane</location>
        <topology evidence="1">Multi-pass membrane protein</topology>
    </subcellularLocation>
</comment>
<evidence type="ECO:0000256" key="5">
    <source>
        <dbReference type="ARBA" id="ARBA00022989"/>
    </source>
</evidence>
<dbReference type="NCBIfam" id="TIGR00711">
    <property type="entry name" value="efflux_EmrB"/>
    <property type="match status" value="1"/>
</dbReference>